<dbReference type="InterPro" id="IPR017501">
    <property type="entry name" value="Phage_infect_YhgE_C"/>
</dbReference>
<name>A0A7Z0D8Q6_9ACTN</name>
<evidence type="ECO:0000256" key="1">
    <source>
        <dbReference type="ARBA" id="ARBA00004141"/>
    </source>
</evidence>
<feature type="domain" description="ABC-2 type transporter transmembrane" evidence="6">
    <location>
        <begin position="545"/>
        <end position="750"/>
    </location>
</feature>
<protein>
    <submittedName>
        <fullName evidence="7">Putative membrane protein</fullName>
    </submittedName>
</protein>
<organism evidence="7 8">
    <name type="scientific">Naumannella cuiyingiana</name>
    <dbReference type="NCBI Taxonomy" id="1347891"/>
    <lineage>
        <taxon>Bacteria</taxon>
        <taxon>Bacillati</taxon>
        <taxon>Actinomycetota</taxon>
        <taxon>Actinomycetes</taxon>
        <taxon>Propionibacteriales</taxon>
        <taxon>Propionibacteriaceae</taxon>
        <taxon>Naumannella</taxon>
    </lineage>
</organism>
<feature type="transmembrane region" description="Helical" evidence="5">
    <location>
        <begin position="33"/>
        <end position="55"/>
    </location>
</feature>
<accession>A0A7Z0D8Q6</accession>
<dbReference type="InterPro" id="IPR051328">
    <property type="entry name" value="T7SS_ABC-Transporter"/>
</dbReference>
<dbReference type="NCBIfam" id="TIGR03057">
    <property type="entry name" value="xxxLxxG_by_4"/>
    <property type="match status" value="8"/>
</dbReference>
<dbReference type="NCBIfam" id="TIGR03061">
    <property type="entry name" value="pip_yhgE_Nterm"/>
    <property type="match status" value="1"/>
</dbReference>
<dbReference type="Gene3D" id="1.10.287.950">
    <property type="entry name" value="Methyl-accepting chemotaxis protein"/>
    <property type="match status" value="1"/>
</dbReference>
<dbReference type="NCBIfam" id="TIGR03062">
    <property type="entry name" value="pip_yhgE_Cterm"/>
    <property type="match status" value="1"/>
</dbReference>
<evidence type="ECO:0000256" key="2">
    <source>
        <dbReference type="ARBA" id="ARBA00022692"/>
    </source>
</evidence>
<comment type="subcellular location">
    <subcellularLocation>
        <location evidence="1">Membrane</location>
        <topology evidence="1">Multi-pass membrane protein</topology>
    </subcellularLocation>
</comment>
<dbReference type="InterPro" id="IPR011049">
    <property type="entry name" value="Serralysin-like_metalloprot_C"/>
</dbReference>
<dbReference type="Proteomes" id="UP000527616">
    <property type="component" value="Unassembled WGS sequence"/>
</dbReference>
<dbReference type="PANTHER" id="PTHR43077">
    <property type="entry name" value="TRANSPORT PERMEASE YVFS-RELATED"/>
    <property type="match status" value="1"/>
</dbReference>
<comment type="caution">
    <text evidence="7">The sequence shown here is derived from an EMBL/GenBank/DDBJ whole genome shotgun (WGS) entry which is preliminary data.</text>
</comment>
<keyword evidence="8" id="KW-1185">Reference proteome</keyword>
<dbReference type="InterPro" id="IPR023908">
    <property type="entry name" value="xxxLxxG_rpt"/>
</dbReference>
<dbReference type="Gene3D" id="3.40.1710.10">
    <property type="entry name" value="abc type-2 transporter like domain"/>
    <property type="match status" value="1"/>
</dbReference>
<dbReference type="GO" id="GO:0140359">
    <property type="term" value="F:ABC-type transporter activity"/>
    <property type="evidence" value="ECO:0007669"/>
    <property type="project" value="InterPro"/>
</dbReference>
<dbReference type="Pfam" id="PF12698">
    <property type="entry name" value="ABC2_membrane_3"/>
    <property type="match status" value="2"/>
</dbReference>
<feature type="domain" description="ABC-2 type transporter transmembrane" evidence="6">
    <location>
        <begin position="38"/>
        <end position="148"/>
    </location>
</feature>
<evidence type="ECO:0000313" key="8">
    <source>
        <dbReference type="Proteomes" id="UP000527616"/>
    </source>
</evidence>
<proteinExistence type="predicted"/>
<evidence type="ECO:0000259" key="6">
    <source>
        <dbReference type="Pfam" id="PF12698"/>
    </source>
</evidence>
<sequence length="770" mass="79750">MANDARHKADRDRQRGGALRLGSFELRRFRGPLPVIALIFVALVPLLYGAIYLSANWDPYGNLDRLPVAVVNEDRPVDYNGETIAAGRDFTDGLVEDNNFGWHVVDRAEAQRGLREGDYYLTVFVPADFSESLISGAGDDPRRANIFLERNDANGFVIGSITGKAEDSITQAVDQAAIENYFKAVFANLTKIRSGMSDANDGAGQLADGLGTAADGSRQLADGAGQAADAGGKLADGAAALHTGTGELADGSARLAEGSGKLRAGSGRLASGTRELAGGLGKAADGADQLADGSRQVADGTQQLNDRVLPPLDALRTALPELRSDAQTISGDAVEVSGRLAGRTDSLATDLAGMDADLKALAKKNPELGEDPAYRRLSDRVDSASERASGIAERADRIATGAKSVDGRIRASDGLEDNLGAARNNLVRLNDGAQQVAAGNARLAGSLRDAGSGADRLAAGAGELNDGVIALDDGASSLAAGARRLDDGAAQLDSGAGELAGGLRTLRDSSGRLSAGIAQLDDGAQRLHDGLSRGLERLPVISEAQAEEAAQVLSAPADVQMTVDNPADYYGRGLAPMFFSIALWVFGISAFLVMRPIATRTLAGRANPVRLALGGWLPVGAVAVVGGLAMIGIVWATMGLAPAHPLAFVGLTLLGAVTFSLLASALRLALGTPGSALLLITLIVQLAAAGGTYPPEILPAFFRALHPLLPMTYLIDAYRIAISGGQLDRLWLCVGVLAGWALAAGALAIWTVARRRRFGPRDLAPPIPAP</sequence>
<feature type="transmembrane region" description="Helical" evidence="5">
    <location>
        <begin position="648"/>
        <end position="669"/>
    </location>
</feature>
<dbReference type="RefSeq" id="WP_179444912.1">
    <property type="nucleotide sequence ID" value="NZ_JACBZS010000001.1"/>
</dbReference>
<evidence type="ECO:0000256" key="3">
    <source>
        <dbReference type="ARBA" id="ARBA00022989"/>
    </source>
</evidence>
<dbReference type="InterPro" id="IPR013525">
    <property type="entry name" value="ABC2_TM"/>
</dbReference>
<dbReference type="GO" id="GO:0016020">
    <property type="term" value="C:membrane"/>
    <property type="evidence" value="ECO:0007669"/>
    <property type="project" value="UniProtKB-SubCell"/>
</dbReference>
<evidence type="ECO:0000313" key="7">
    <source>
        <dbReference type="EMBL" id="NYI71036.1"/>
    </source>
</evidence>
<feature type="transmembrane region" description="Helical" evidence="5">
    <location>
        <begin position="676"/>
        <end position="694"/>
    </location>
</feature>
<dbReference type="InterPro" id="IPR017500">
    <property type="entry name" value="Phage_infect_YhgE_N"/>
</dbReference>
<keyword evidence="2 5" id="KW-0812">Transmembrane</keyword>
<evidence type="ECO:0000256" key="5">
    <source>
        <dbReference type="SAM" id="Phobius"/>
    </source>
</evidence>
<gene>
    <name evidence="7" type="ORF">GGQ54_001596</name>
</gene>
<feature type="transmembrane region" description="Helical" evidence="5">
    <location>
        <begin position="615"/>
        <end position="636"/>
    </location>
</feature>
<dbReference type="AlphaFoldDB" id="A0A7Z0D8Q6"/>
<keyword evidence="3 5" id="KW-1133">Transmembrane helix</keyword>
<keyword evidence="4 5" id="KW-0472">Membrane</keyword>
<feature type="transmembrane region" description="Helical" evidence="5">
    <location>
        <begin position="730"/>
        <end position="753"/>
    </location>
</feature>
<feature type="transmembrane region" description="Helical" evidence="5">
    <location>
        <begin position="574"/>
        <end position="594"/>
    </location>
</feature>
<dbReference type="EMBL" id="JACBZS010000001">
    <property type="protein sequence ID" value="NYI71036.1"/>
    <property type="molecule type" value="Genomic_DNA"/>
</dbReference>
<evidence type="ECO:0000256" key="4">
    <source>
        <dbReference type="ARBA" id="ARBA00023136"/>
    </source>
</evidence>
<dbReference type="PANTHER" id="PTHR43077:SF10">
    <property type="entry name" value="TRANSPORT PERMEASE PROTEIN"/>
    <property type="match status" value="1"/>
</dbReference>
<dbReference type="SUPFAM" id="SSF101967">
    <property type="entry name" value="Adhesin YadA, collagen-binding domain"/>
    <property type="match status" value="1"/>
</dbReference>
<reference evidence="7 8" key="1">
    <citation type="submission" date="2020-07" db="EMBL/GenBank/DDBJ databases">
        <title>Sequencing the genomes of 1000 actinobacteria strains.</title>
        <authorList>
            <person name="Klenk H.-P."/>
        </authorList>
    </citation>
    <scope>NUCLEOTIDE SEQUENCE [LARGE SCALE GENOMIC DNA]</scope>
    <source>
        <strain evidence="7 8">DSM 103164</strain>
    </source>
</reference>